<evidence type="ECO:0000313" key="3">
    <source>
        <dbReference type="EMBL" id="MET3792450.1"/>
    </source>
</evidence>
<comment type="caution">
    <text evidence="3">The sequence shown here is derived from an EMBL/GenBank/DDBJ whole genome shotgun (WGS) entry which is preliminary data.</text>
</comment>
<feature type="domain" description="FAD dependent oxidoreductase" evidence="2">
    <location>
        <begin position="31"/>
        <end position="382"/>
    </location>
</feature>
<dbReference type="Gene3D" id="3.30.9.10">
    <property type="entry name" value="D-Amino Acid Oxidase, subunit A, domain 2"/>
    <property type="match status" value="1"/>
</dbReference>
<protein>
    <submittedName>
        <fullName evidence="3">Glycine/D-amino acid oxidase-like deaminating enzyme</fullName>
    </submittedName>
</protein>
<dbReference type="PANTHER" id="PTHR13847:SF281">
    <property type="entry name" value="FAD DEPENDENT OXIDOREDUCTASE DOMAIN-CONTAINING PROTEIN"/>
    <property type="match status" value="1"/>
</dbReference>
<organism evidence="3 4">
    <name type="scientific">Aquamicrobium terrae</name>
    <dbReference type="NCBI Taxonomy" id="1324945"/>
    <lineage>
        <taxon>Bacteria</taxon>
        <taxon>Pseudomonadati</taxon>
        <taxon>Pseudomonadota</taxon>
        <taxon>Alphaproteobacteria</taxon>
        <taxon>Hyphomicrobiales</taxon>
        <taxon>Phyllobacteriaceae</taxon>
        <taxon>Aquamicrobium</taxon>
    </lineage>
</organism>
<dbReference type="Pfam" id="PF01266">
    <property type="entry name" value="DAO"/>
    <property type="match status" value="1"/>
</dbReference>
<name>A0ABV2N061_9HYPH</name>
<reference evidence="3 4" key="1">
    <citation type="submission" date="2024-06" db="EMBL/GenBank/DDBJ databases">
        <title>Genomic Encyclopedia of Type Strains, Phase IV (KMG-IV): sequencing the most valuable type-strain genomes for metagenomic binning, comparative biology and taxonomic classification.</title>
        <authorList>
            <person name="Goeker M."/>
        </authorList>
    </citation>
    <scope>NUCLEOTIDE SEQUENCE [LARGE SCALE GENOMIC DNA]</scope>
    <source>
        <strain evidence="3 4">DSM 27865</strain>
    </source>
</reference>
<keyword evidence="1" id="KW-0560">Oxidoreductase</keyword>
<dbReference type="InterPro" id="IPR036188">
    <property type="entry name" value="FAD/NAD-bd_sf"/>
</dbReference>
<proteinExistence type="predicted"/>
<dbReference type="Proteomes" id="UP001549076">
    <property type="component" value="Unassembled WGS sequence"/>
</dbReference>
<dbReference type="EMBL" id="JBEPML010000008">
    <property type="protein sequence ID" value="MET3792450.1"/>
    <property type="molecule type" value="Genomic_DNA"/>
</dbReference>
<dbReference type="SUPFAM" id="SSF51905">
    <property type="entry name" value="FAD/NAD(P)-binding domain"/>
    <property type="match status" value="1"/>
</dbReference>
<evidence type="ECO:0000313" key="4">
    <source>
        <dbReference type="Proteomes" id="UP001549076"/>
    </source>
</evidence>
<dbReference type="PANTHER" id="PTHR13847">
    <property type="entry name" value="SARCOSINE DEHYDROGENASE-RELATED"/>
    <property type="match status" value="1"/>
</dbReference>
<evidence type="ECO:0000259" key="2">
    <source>
        <dbReference type="Pfam" id="PF01266"/>
    </source>
</evidence>
<keyword evidence="4" id="KW-1185">Reference proteome</keyword>
<dbReference type="InterPro" id="IPR006076">
    <property type="entry name" value="FAD-dep_OxRdtase"/>
</dbReference>
<gene>
    <name evidence="3" type="ORF">ABID37_002667</name>
</gene>
<dbReference type="RefSeq" id="WP_354195479.1">
    <property type="nucleotide sequence ID" value="NZ_JBEPML010000008.1"/>
</dbReference>
<evidence type="ECO:0000256" key="1">
    <source>
        <dbReference type="ARBA" id="ARBA00023002"/>
    </source>
</evidence>
<dbReference type="Gene3D" id="3.50.50.60">
    <property type="entry name" value="FAD/NAD(P)-binding domain"/>
    <property type="match status" value="1"/>
</dbReference>
<sequence>MEARPPDTLWRRTAGSRPVLGRLDRNAEAEVVVIGGGFTGLSAALHLARRGVEVMLVEAHEIGWGASGRNAGFVVPNFSKADPASVMARLGPDKGRGLLELVGRGGERVFSLAEEAGLGRQAEQNGWLQPAHSAATATALRQRVRDWQALRDTVHWLDAGETAARTGMGIYHGALADSSGGMINPLAYAWGLARLAQAAGAQLVEGTLVTEVTEAGGGWRVETASGLIRARKVVLCTNADDKGVAHRLARQVIPLQVYQIATEPLSRAVTDRFSPNREPVSDTRSNIFTFRLDADNRLISGGMAIVPWGAETRMGQRIARRLARELHLASVPRVENVWRGTAAVTTDFLPHIYRLGPGFLGATGCNGRGVAMTTMFGEVLADALTGTAPDDLPVPVSEPVPVPMRALARAAPSAFLVQGLWNDWRTTRKKAAKC</sequence>
<accession>A0ABV2N061</accession>